<evidence type="ECO:0000256" key="4">
    <source>
        <dbReference type="ARBA" id="ARBA00022801"/>
    </source>
</evidence>
<keyword evidence="3" id="KW-0479">Metal-binding</keyword>
<dbReference type="Pfam" id="PF02833">
    <property type="entry name" value="DHHA2"/>
    <property type="match status" value="1"/>
</dbReference>
<evidence type="ECO:0000256" key="1">
    <source>
        <dbReference type="ARBA" id="ARBA00001936"/>
    </source>
</evidence>
<dbReference type="InterPro" id="IPR038763">
    <property type="entry name" value="DHH_sf"/>
</dbReference>
<sequence>MIVGLALNLTAVTAMDFHDKLKEYFGGNKRRLAKERDVTLCLGNEACDVDSFISSLVTAIHDNAIHVVCMNRDVFEAKGDVGYVLDHFGIDRDDLVYLERPIGNLTTEQRRDVTRLNTYEGGRLKESRRLSSYDPRLIIVDHNVPVDELKEYTIDLIVDHHELARESIRARRMYIDLDVGSCSTLISKYIGHSLTTNKANKSSDFESATFVSHIAKMLLVPIVLDTSNFKRRASHFDLGEFERLLGQSSTSRKELLAIRKGIRKGRLNDEGLPNDIIMQKDFKVYHHRGLNFGCATVKYKTKKWVERELKKNVNMESYLNDFRRRHGLDFLFVNRKKGRKRWLTVVNCTFEKMLAEENGFKAVEYKGLHYYKIDVKLSRKVMMPIVLKTIDRIYKKMKKRGEAREKEIETGLSLEEIRKELDEEKREK</sequence>
<dbReference type="GO" id="GO:0005737">
    <property type="term" value="C:cytoplasm"/>
    <property type="evidence" value="ECO:0007669"/>
    <property type="project" value="InterPro"/>
</dbReference>
<keyword evidence="5" id="KW-0464">Manganese</keyword>
<dbReference type="Proteomes" id="UP000192639">
    <property type="component" value="Unassembled WGS sequence"/>
</dbReference>
<gene>
    <name evidence="10" type="primary">PRUNE</name>
    <name evidence="10" type="ORF">ECANGB1_2073</name>
</gene>
<keyword evidence="11" id="KW-1185">Reference proteome</keyword>
<dbReference type="AlphaFoldDB" id="A0A1Y1S8Z4"/>
<comment type="caution">
    <text evidence="10">The sequence shown here is derived from an EMBL/GenBank/DDBJ whole genome shotgun (WGS) entry which is preliminary data.</text>
</comment>
<evidence type="ECO:0000259" key="9">
    <source>
        <dbReference type="Pfam" id="PF02833"/>
    </source>
</evidence>
<dbReference type="InterPro" id="IPR004097">
    <property type="entry name" value="DHHA2"/>
</dbReference>
<evidence type="ECO:0000256" key="7">
    <source>
        <dbReference type="ARBA" id="ARBA00047820"/>
    </source>
</evidence>
<dbReference type="EC" id="3.6.1.1" evidence="2"/>
<accession>A0A1Y1S8Z4</accession>
<evidence type="ECO:0000313" key="10">
    <source>
        <dbReference type="EMBL" id="ORD94895.1"/>
    </source>
</evidence>
<dbReference type="GO" id="GO:0046872">
    <property type="term" value="F:metal ion binding"/>
    <property type="evidence" value="ECO:0007669"/>
    <property type="project" value="UniProtKB-KW"/>
</dbReference>
<feature type="domain" description="DDH" evidence="8">
    <location>
        <begin position="42"/>
        <end position="197"/>
    </location>
</feature>
<dbReference type="Gene3D" id="3.90.1640.10">
    <property type="entry name" value="inorganic pyrophosphatase (n-terminal core)"/>
    <property type="match status" value="1"/>
</dbReference>
<evidence type="ECO:0000259" key="8">
    <source>
        <dbReference type="Pfam" id="PF01368"/>
    </source>
</evidence>
<dbReference type="InterPro" id="IPR038222">
    <property type="entry name" value="DHHA2_dom_sf"/>
</dbReference>
<comment type="catalytic activity">
    <reaction evidence="7">
        <text>diphosphate + H2O = 2 phosphate + H(+)</text>
        <dbReference type="Rhea" id="RHEA:24576"/>
        <dbReference type="ChEBI" id="CHEBI:15377"/>
        <dbReference type="ChEBI" id="CHEBI:15378"/>
        <dbReference type="ChEBI" id="CHEBI:33019"/>
        <dbReference type="ChEBI" id="CHEBI:43474"/>
        <dbReference type="EC" id="3.6.1.1"/>
    </reaction>
</comment>
<comment type="cofactor">
    <cofactor evidence="1">
        <name>Mn(2+)</name>
        <dbReference type="ChEBI" id="CHEBI:29035"/>
    </cofactor>
</comment>
<feature type="domain" description="DHHA2" evidence="9">
    <location>
        <begin position="270"/>
        <end position="388"/>
    </location>
</feature>
<keyword evidence="4" id="KW-0378">Hydrolase</keyword>
<protein>
    <recommendedName>
        <fullName evidence="2">inorganic diphosphatase</fullName>
        <ecNumber evidence="2">3.6.1.1</ecNumber>
    </recommendedName>
    <alternativeName>
        <fullName evidence="6">Pyrophosphate phospho-hydrolase</fullName>
    </alternativeName>
</protein>
<dbReference type="Pfam" id="PF01368">
    <property type="entry name" value="DHH"/>
    <property type="match status" value="1"/>
</dbReference>
<dbReference type="PANTHER" id="PTHR12112:SF22">
    <property type="entry name" value="MANGANESE-DEPENDENT INORGANIC PYROPHOSPHATASE-RELATED"/>
    <property type="match status" value="1"/>
</dbReference>
<evidence type="ECO:0000256" key="3">
    <source>
        <dbReference type="ARBA" id="ARBA00022723"/>
    </source>
</evidence>
<dbReference type="InterPro" id="IPR001667">
    <property type="entry name" value="DDH_dom"/>
</dbReference>
<evidence type="ECO:0000313" key="11">
    <source>
        <dbReference type="Proteomes" id="UP000192639"/>
    </source>
</evidence>
<dbReference type="PANTHER" id="PTHR12112">
    <property type="entry name" value="BNIP - RELATED"/>
    <property type="match status" value="1"/>
</dbReference>
<reference evidence="10 11" key="1">
    <citation type="journal article" date="2017" name="Environ. Microbiol.">
        <title>Decay of the glycolytic pathway and adaptation to intranuclear parasitism within Enterocytozoonidae microsporidia.</title>
        <authorList>
            <person name="Wiredu Boakye D."/>
            <person name="Jaroenlak P."/>
            <person name="Prachumwat A."/>
            <person name="Williams T.A."/>
            <person name="Bateman K.S."/>
            <person name="Itsathitphaisarn O."/>
            <person name="Sritunyalucksana K."/>
            <person name="Paszkiewicz K.H."/>
            <person name="Moore K.A."/>
            <person name="Stentiford G.D."/>
            <person name="Williams B.A."/>
        </authorList>
    </citation>
    <scope>NUCLEOTIDE SEQUENCE [LARGE SCALE GENOMIC DNA]</scope>
    <source>
        <strain evidence="10 11">GB1</strain>
    </source>
</reference>
<dbReference type="EMBL" id="LWDP01000007">
    <property type="protein sequence ID" value="ORD94895.1"/>
    <property type="molecule type" value="Genomic_DNA"/>
</dbReference>
<dbReference type="SUPFAM" id="SSF64182">
    <property type="entry name" value="DHH phosphoesterases"/>
    <property type="match status" value="1"/>
</dbReference>
<proteinExistence type="predicted"/>
<evidence type="ECO:0000256" key="2">
    <source>
        <dbReference type="ARBA" id="ARBA00012146"/>
    </source>
</evidence>
<dbReference type="OrthoDB" id="374045at2759"/>
<dbReference type="GO" id="GO:0004427">
    <property type="term" value="F:inorganic diphosphate phosphatase activity"/>
    <property type="evidence" value="ECO:0007669"/>
    <property type="project" value="UniProtKB-EC"/>
</dbReference>
<name>A0A1Y1S8Z4_9MICR</name>
<dbReference type="VEuPathDB" id="MicrosporidiaDB:ECANGB1_2073"/>
<evidence type="ECO:0000256" key="6">
    <source>
        <dbReference type="ARBA" id="ARBA00032535"/>
    </source>
</evidence>
<dbReference type="Gene3D" id="3.10.310.20">
    <property type="entry name" value="DHHA2 domain"/>
    <property type="match status" value="1"/>
</dbReference>
<organism evidence="10 11">
    <name type="scientific">Enterospora canceri</name>
    <dbReference type="NCBI Taxonomy" id="1081671"/>
    <lineage>
        <taxon>Eukaryota</taxon>
        <taxon>Fungi</taxon>
        <taxon>Fungi incertae sedis</taxon>
        <taxon>Microsporidia</taxon>
        <taxon>Enterocytozoonidae</taxon>
        <taxon>Enterospora</taxon>
    </lineage>
</organism>
<evidence type="ECO:0000256" key="5">
    <source>
        <dbReference type="ARBA" id="ARBA00023211"/>
    </source>
</evidence>